<evidence type="ECO:0000256" key="1">
    <source>
        <dbReference type="SAM" id="MobiDB-lite"/>
    </source>
</evidence>
<keyword evidence="5" id="KW-1185">Reference proteome</keyword>
<sequence>MSVFSRTQVSFQVLGLVFLLVCALFITASIAAYRKAFTDQEPVLLRTDNVGNQLREGADVKLRGVVVGEVDAVRARGDAAELNLAMDPAKLDQVPASVTARLLPKTLFGERYVSLEAPPGPPDETLTEGTVIGQDRSSSAIEIEEALNHLMPLLQTLQPHKVSSTLTSLSQALDGRGEQLGDTAVKLNEYLSEINPALPDVEANTRALSVVADAYSDAGPDLIEAMSDLSTTSRTLVDERTQVSALVHNLGGASANLSEFLEINQENMVNLVATSRPTVELLRDYAPQYPCMIKQMADQIEPGNRTMGQGQENPHVARLTIEFTQSRGKYEPGKDTPSYDDKRGPRCYDKASPENLFPQYPPGGPVEDGTSKPPAVDKEWGMDTFAPQNFTGAATAPASAGDTTSGASNGVPLVAGSDEERRLVTALSAHATERRPDDVPEWGSLLLAPVFRGTEVVLE</sequence>
<dbReference type="NCBIfam" id="TIGR00996">
    <property type="entry name" value="Mtu_fam_mce"/>
    <property type="match status" value="1"/>
</dbReference>
<dbReference type="PANTHER" id="PTHR33371">
    <property type="entry name" value="INTERMEMBRANE PHOSPHOLIPID TRANSPORT SYSTEM BINDING PROTEIN MLAD-RELATED"/>
    <property type="match status" value="1"/>
</dbReference>
<evidence type="ECO:0000313" key="5">
    <source>
        <dbReference type="Proteomes" id="UP000598360"/>
    </source>
</evidence>
<dbReference type="EMBL" id="JADEYC010000007">
    <property type="protein sequence ID" value="MBE9373803.1"/>
    <property type="molecule type" value="Genomic_DNA"/>
</dbReference>
<dbReference type="AlphaFoldDB" id="A0A929B9V5"/>
<feature type="region of interest" description="Disordered" evidence="1">
    <location>
        <begin position="326"/>
        <end position="373"/>
    </location>
</feature>
<name>A0A929B9V5_9PSEU</name>
<dbReference type="InterPro" id="IPR024516">
    <property type="entry name" value="Mce_C"/>
</dbReference>
<protein>
    <submittedName>
        <fullName evidence="4">MCE family protein</fullName>
    </submittedName>
</protein>
<feature type="domain" description="Mammalian cell entry C-terminal" evidence="3">
    <location>
        <begin position="124"/>
        <end position="345"/>
    </location>
</feature>
<feature type="compositionally biased region" description="Basic and acidic residues" evidence="1">
    <location>
        <begin position="328"/>
        <end position="352"/>
    </location>
</feature>
<proteinExistence type="predicted"/>
<dbReference type="PANTHER" id="PTHR33371:SF19">
    <property type="entry name" value="MCE-FAMILY PROTEIN MCE4A"/>
    <property type="match status" value="1"/>
</dbReference>
<dbReference type="InterPro" id="IPR005693">
    <property type="entry name" value="Mce"/>
</dbReference>
<feature type="domain" description="Mce/MlaD" evidence="2">
    <location>
        <begin position="42"/>
        <end position="117"/>
    </location>
</feature>
<dbReference type="Pfam" id="PF02470">
    <property type="entry name" value="MlaD"/>
    <property type="match status" value="1"/>
</dbReference>
<gene>
    <name evidence="4" type="ORF">IQ251_04995</name>
</gene>
<dbReference type="GO" id="GO:0005576">
    <property type="term" value="C:extracellular region"/>
    <property type="evidence" value="ECO:0007669"/>
    <property type="project" value="TreeGrafter"/>
</dbReference>
<dbReference type="Proteomes" id="UP000598360">
    <property type="component" value="Unassembled WGS sequence"/>
</dbReference>
<evidence type="ECO:0000259" key="3">
    <source>
        <dbReference type="Pfam" id="PF11887"/>
    </source>
</evidence>
<dbReference type="Pfam" id="PF11887">
    <property type="entry name" value="Mce4_CUP1"/>
    <property type="match status" value="1"/>
</dbReference>
<dbReference type="GO" id="GO:0051701">
    <property type="term" value="P:biological process involved in interaction with host"/>
    <property type="evidence" value="ECO:0007669"/>
    <property type="project" value="TreeGrafter"/>
</dbReference>
<comment type="caution">
    <text evidence="4">The sequence shown here is derived from an EMBL/GenBank/DDBJ whole genome shotgun (WGS) entry which is preliminary data.</text>
</comment>
<evidence type="ECO:0000259" key="2">
    <source>
        <dbReference type="Pfam" id="PF02470"/>
    </source>
</evidence>
<dbReference type="InterPro" id="IPR003399">
    <property type="entry name" value="Mce/MlaD"/>
</dbReference>
<dbReference type="InterPro" id="IPR052336">
    <property type="entry name" value="MlaD_Phospholipid_Transporter"/>
</dbReference>
<dbReference type="RefSeq" id="WP_193927235.1">
    <property type="nucleotide sequence ID" value="NZ_JADEYC010000007.1"/>
</dbReference>
<evidence type="ECO:0000313" key="4">
    <source>
        <dbReference type="EMBL" id="MBE9373803.1"/>
    </source>
</evidence>
<accession>A0A929B9V5</accession>
<reference evidence="4" key="1">
    <citation type="submission" date="2020-10" db="EMBL/GenBank/DDBJ databases">
        <title>Diversity and distribution of actinomycetes associated with coral in the coast of Hainan.</title>
        <authorList>
            <person name="Li F."/>
        </authorList>
    </citation>
    <scope>NUCLEOTIDE SEQUENCE</scope>
    <source>
        <strain evidence="4">HNM0983</strain>
    </source>
</reference>
<organism evidence="4 5">
    <name type="scientific">Saccharopolyspora montiporae</name>
    <dbReference type="NCBI Taxonomy" id="2781240"/>
    <lineage>
        <taxon>Bacteria</taxon>
        <taxon>Bacillati</taxon>
        <taxon>Actinomycetota</taxon>
        <taxon>Actinomycetes</taxon>
        <taxon>Pseudonocardiales</taxon>
        <taxon>Pseudonocardiaceae</taxon>
        <taxon>Saccharopolyspora</taxon>
    </lineage>
</organism>